<comment type="similarity">
    <text evidence="2 6">Belongs to the zinc-containing alcohol dehydrogenase family.</text>
</comment>
<dbReference type="PANTHER" id="PTHR43161:SF9">
    <property type="entry name" value="SORBITOL DEHYDROGENASE"/>
    <property type="match status" value="1"/>
</dbReference>
<organism evidence="8 9">
    <name type="scientific">Agrobacterium leguminum</name>
    <dbReference type="NCBI Taxonomy" id="2792015"/>
    <lineage>
        <taxon>Bacteria</taxon>
        <taxon>Pseudomonadati</taxon>
        <taxon>Pseudomonadota</taxon>
        <taxon>Alphaproteobacteria</taxon>
        <taxon>Hyphomicrobiales</taxon>
        <taxon>Rhizobiaceae</taxon>
        <taxon>Rhizobium/Agrobacterium group</taxon>
        <taxon>Agrobacterium</taxon>
    </lineage>
</organism>
<evidence type="ECO:0000256" key="6">
    <source>
        <dbReference type="RuleBase" id="RU361277"/>
    </source>
</evidence>
<dbReference type="Gene3D" id="3.40.50.720">
    <property type="entry name" value="NAD(P)-binding Rossmann-like Domain"/>
    <property type="match status" value="1"/>
</dbReference>
<evidence type="ECO:0000256" key="5">
    <source>
        <dbReference type="ARBA" id="ARBA00023002"/>
    </source>
</evidence>
<evidence type="ECO:0000256" key="3">
    <source>
        <dbReference type="ARBA" id="ARBA00022723"/>
    </source>
</evidence>
<dbReference type="PANTHER" id="PTHR43161">
    <property type="entry name" value="SORBITOL DEHYDROGENASE"/>
    <property type="match status" value="1"/>
</dbReference>
<evidence type="ECO:0000256" key="4">
    <source>
        <dbReference type="ARBA" id="ARBA00022833"/>
    </source>
</evidence>
<keyword evidence="3 6" id="KW-0479">Metal-binding</keyword>
<dbReference type="AlphaFoldDB" id="A0A9X3HL06"/>
<dbReference type="EMBL" id="JAPZLT010000001">
    <property type="protein sequence ID" value="MCZ7907959.1"/>
    <property type="molecule type" value="Genomic_DNA"/>
</dbReference>
<proteinExistence type="inferred from homology"/>
<evidence type="ECO:0000259" key="7">
    <source>
        <dbReference type="SMART" id="SM00829"/>
    </source>
</evidence>
<dbReference type="RefSeq" id="WP_059760653.1">
    <property type="nucleotide sequence ID" value="NZ_JAPZLT010000001.1"/>
</dbReference>
<dbReference type="Gene3D" id="3.90.180.10">
    <property type="entry name" value="Medium-chain alcohol dehydrogenases, catalytic domain"/>
    <property type="match status" value="1"/>
</dbReference>
<dbReference type="Pfam" id="PF08240">
    <property type="entry name" value="ADH_N"/>
    <property type="match status" value="1"/>
</dbReference>
<dbReference type="SUPFAM" id="SSF51735">
    <property type="entry name" value="NAD(P)-binding Rossmann-fold domains"/>
    <property type="match status" value="1"/>
</dbReference>
<dbReference type="GO" id="GO:0008270">
    <property type="term" value="F:zinc ion binding"/>
    <property type="evidence" value="ECO:0007669"/>
    <property type="project" value="InterPro"/>
</dbReference>
<evidence type="ECO:0000313" key="9">
    <source>
        <dbReference type="Proteomes" id="UP001151309"/>
    </source>
</evidence>
<dbReference type="SMART" id="SM00829">
    <property type="entry name" value="PKS_ER"/>
    <property type="match status" value="1"/>
</dbReference>
<dbReference type="Proteomes" id="UP001151309">
    <property type="component" value="Unassembled WGS sequence"/>
</dbReference>
<dbReference type="GO" id="GO:0016616">
    <property type="term" value="F:oxidoreductase activity, acting on the CH-OH group of donors, NAD or NADP as acceptor"/>
    <property type="evidence" value="ECO:0007669"/>
    <property type="project" value="UniProtKB-ARBA"/>
</dbReference>
<comment type="cofactor">
    <cofactor evidence="1 6">
        <name>Zn(2+)</name>
        <dbReference type="ChEBI" id="CHEBI:29105"/>
    </cofactor>
</comment>
<dbReference type="InterPro" id="IPR011032">
    <property type="entry name" value="GroES-like_sf"/>
</dbReference>
<dbReference type="InterPro" id="IPR013149">
    <property type="entry name" value="ADH-like_C"/>
</dbReference>
<keyword evidence="9" id="KW-1185">Reference proteome</keyword>
<dbReference type="InterPro" id="IPR020843">
    <property type="entry name" value="ER"/>
</dbReference>
<evidence type="ECO:0000256" key="1">
    <source>
        <dbReference type="ARBA" id="ARBA00001947"/>
    </source>
</evidence>
<name>A0A9X3HL06_9HYPH</name>
<comment type="caution">
    <text evidence="8">The sequence shown here is derived from an EMBL/GenBank/DDBJ whole genome shotgun (WGS) entry which is preliminary data.</text>
</comment>
<dbReference type="CDD" id="cd08232">
    <property type="entry name" value="idonate-5-DH"/>
    <property type="match status" value="1"/>
</dbReference>
<dbReference type="InterPro" id="IPR013154">
    <property type="entry name" value="ADH-like_N"/>
</dbReference>
<keyword evidence="5" id="KW-0560">Oxidoreductase</keyword>
<reference evidence="8" key="1">
    <citation type="submission" date="2022-12" db="EMBL/GenBank/DDBJ databases">
        <title>Draft genome sequences of 22 rhizogenic Agrobacterium biovar 1 strains, the causative agent of hairy root disease.</title>
        <authorList>
            <person name="Kim N."/>
            <person name="Vargas P."/>
            <person name="Rediers H."/>
        </authorList>
    </citation>
    <scope>NUCLEOTIDE SEQUENCE</scope>
    <source>
        <strain evidence="8">ST07.17.026</strain>
    </source>
</reference>
<keyword evidence="4 6" id="KW-0862">Zinc</keyword>
<dbReference type="PROSITE" id="PS00059">
    <property type="entry name" value="ADH_ZINC"/>
    <property type="match status" value="1"/>
</dbReference>
<feature type="domain" description="Enoyl reductase (ER)" evidence="7">
    <location>
        <begin position="8"/>
        <end position="341"/>
    </location>
</feature>
<accession>A0A9X3HL06</accession>
<evidence type="ECO:0000256" key="2">
    <source>
        <dbReference type="ARBA" id="ARBA00008072"/>
    </source>
</evidence>
<dbReference type="SUPFAM" id="SSF50129">
    <property type="entry name" value="GroES-like"/>
    <property type="match status" value="1"/>
</dbReference>
<dbReference type="Pfam" id="PF00107">
    <property type="entry name" value="ADH_zinc_N"/>
    <property type="match status" value="1"/>
</dbReference>
<dbReference type="InterPro" id="IPR036291">
    <property type="entry name" value="NAD(P)-bd_dom_sf"/>
</dbReference>
<sequence>MLGVIIHAQKDLRIEPVASVAPAAGQVRIAVKAGGICGSDLHYYLHGGSGSIRVREPMALGHEMAGIIEECGAGVSHLVPGMRVSVNPSSPCYECEYCREGAHNQCMNMQFMGSAMRLPHAQGGFRQSITVSAAQAIPIAETVTMAEAAMAEPLAVVLHAMKQAGPLLGKRVLVTGCGPIGALCVLVARNAGAAEIIATDVGEFPLQVARKLGATAALNMATTPEALAPYATGKGTVDILFEASGNQAALNGALAAIRAGGIIVQLGLGGDVTLPINAIVTKELQLRGTFRFDSEFQQAVDLMNSGRIDLTPLVTHTLPFQEANDAFMLATDRSRAMKVQLSF</sequence>
<dbReference type="InterPro" id="IPR002328">
    <property type="entry name" value="ADH_Zn_CS"/>
</dbReference>
<gene>
    <name evidence="8" type="ORF">O9X94_01440</name>
</gene>
<protein>
    <submittedName>
        <fullName evidence="8">L-idonate 5-dehydrogenase</fullName>
    </submittedName>
</protein>
<evidence type="ECO:0000313" key="8">
    <source>
        <dbReference type="EMBL" id="MCZ7907959.1"/>
    </source>
</evidence>